<keyword evidence="6" id="KW-0012">Acyltransferase</keyword>
<dbReference type="GO" id="GO:0031177">
    <property type="term" value="F:phosphopantetheine binding"/>
    <property type="evidence" value="ECO:0007669"/>
    <property type="project" value="InterPro"/>
</dbReference>
<dbReference type="SMART" id="SM00823">
    <property type="entry name" value="PKS_PP"/>
    <property type="match status" value="1"/>
</dbReference>
<evidence type="ECO:0000313" key="10">
    <source>
        <dbReference type="EMBL" id="NGO68670.1"/>
    </source>
</evidence>
<feature type="domain" description="Carrier" evidence="8">
    <location>
        <begin position="1379"/>
        <end position="1454"/>
    </location>
</feature>
<keyword evidence="11" id="KW-1185">Reference proteome</keyword>
<dbReference type="InterPro" id="IPR018201">
    <property type="entry name" value="Ketoacyl_synth_AS"/>
</dbReference>
<evidence type="ECO:0000256" key="1">
    <source>
        <dbReference type="ARBA" id="ARBA00022450"/>
    </source>
</evidence>
<dbReference type="SMART" id="SM00825">
    <property type="entry name" value="PKS_KS"/>
    <property type="match status" value="1"/>
</dbReference>
<dbReference type="Pfam" id="PF00109">
    <property type="entry name" value="ketoacyl-synt"/>
    <property type="match status" value="1"/>
</dbReference>
<comment type="caution">
    <text evidence="10">The sequence shown here is derived from an EMBL/GenBank/DDBJ whole genome shotgun (WGS) entry which is preliminary data.</text>
</comment>
<dbReference type="FunFam" id="3.40.47.10:FF:000019">
    <property type="entry name" value="Polyketide synthase type I"/>
    <property type="match status" value="1"/>
</dbReference>
<dbReference type="InterPro" id="IPR014031">
    <property type="entry name" value="Ketoacyl_synth_C"/>
</dbReference>
<dbReference type="Gene3D" id="3.40.50.720">
    <property type="entry name" value="NAD(P)-binding Rossmann-like Domain"/>
    <property type="match status" value="1"/>
</dbReference>
<evidence type="ECO:0000259" key="8">
    <source>
        <dbReference type="PROSITE" id="PS50075"/>
    </source>
</evidence>
<dbReference type="GO" id="GO:0033068">
    <property type="term" value="P:macrolide biosynthetic process"/>
    <property type="evidence" value="ECO:0007669"/>
    <property type="project" value="UniProtKB-ARBA"/>
</dbReference>
<evidence type="ECO:0000259" key="9">
    <source>
        <dbReference type="PROSITE" id="PS52004"/>
    </source>
</evidence>
<dbReference type="Pfam" id="PF00698">
    <property type="entry name" value="Acyl_transf_1"/>
    <property type="match status" value="1"/>
</dbReference>
<keyword evidence="5" id="KW-0511">Multifunctional enzyme</keyword>
<keyword evidence="3" id="KW-0808">Transferase</keyword>
<dbReference type="PANTHER" id="PTHR43775:SF51">
    <property type="entry name" value="INACTIVE PHENOLPHTHIOCEROL SYNTHESIS POLYKETIDE SYNTHASE TYPE I PKS1-RELATED"/>
    <property type="match status" value="1"/>
</dbReference>
<keyword evidence="1" id="KW-0596">Phosphopantetheine</keyword>
<dbReference type="InterPro" id="IPR032821">
    <property type="entry name" value="PKS_assoc"/>
</dbReference>
<dbReference type="SUPFAM" id="SSF47336">
    <property type="entry name" value="ACP-like"/>
    <property type="match status" value="1"/>
</dbReference>
<name>A0A6G4WVL8_9ACTN</name>
<feature type="region of interest" description="Disordered" evidence="7">
    <location>
        <begin position="1504"/>
        <end position="1554"/>
    </location>
</feature>
<dbReference type="Pfam" id="PF02801">
    <property type="entry name" value="Ketoacyl-synt_C"/>
    <property type="match status" value="1"/>
</dbReference>
<keyword evidence="4" id="KW-0045">Antibiotic biosynthesis</keyword>
<dbReference type="PROSITE" id="PS00606">
    <property type="entry name" value="KS3_1"/>
    <property type="match status" value="1"/>
</dbReference>
<dbReference type="Gene3D" id="1.10.1200.10">
    <property type="entry name" value="ACP-like"/>
    <property type="match status" value="1"/>
</dbReference>
<dbReference type="InterPro" id="IPR050091">
    <property type="entry name" value="PKS_NRPS_Biosynth_Enz"/>
</dbReference>
<dbReference type="Gene3D" id="3.40.47.10">
    <property type="match status" value="1"/>
</dbReference>
<dbReference type="InterPro" id="IPR016039">
    <property type="entry name" value="Thiolase-like"/>
</dbReference>
<evidence type="ECO:0000256" key="5">
    <source>
        <dbReference type="ARBA" id="ARBA00023268"/>
    </source>
</evidence>
<dbReference type="SMART" id="SM00827">
    <property type="entry name" value="PKS_AT"/>
    <property type="match status" value="1"/>
</dbReference>
<dbReference type="CDD" id="cd08952">
    <property type="entry name" value="KR_1_SDR_x"/>
    <property type="match status" value="1"/>
</dbReference>
<dbReference type="InterPro" id="IPR014043">
    <property type="entry name" value="Acyl_transferase_dom"/>
</dbReference>
<dbReference type="SUPFAM" id="SSF53901">
    <property type="entry name" value="Thiolase-like"/>
    <property type="match status" value="1"/>
</dbReference>
<reference evidence="10 11" key="1">
    <citation type="submission" date="2020-02" db="EMBL/GenBank/DDBJ databases">
        <title>Whole-genome analyses of novel actinobacteria.</title>
        <authorList>
            <person name="Sahin N."/>
            <person name="Tatar D."/>
        </authorList>
    </citation>
    <scope>NUCLEOTIDE SEQUENCE [LARGE SCALE GENOMIC DNA]</scope>
    <source>
        <strain evidence="10 11">SB3404</strain>
    </source>
</reference>
<dbReference type="InterPro" id="IPR006162">
    <property type="entry name" value="Ppantetheine_attach_site"/>
</dbReference>
<keyword evidence="2" id="KW-0597">Phosphoprotein</keyword>
<evidence type="ECO:0000256" key="6">
    <source>
        <dbReference type="ARBA" id="ARBA00023315"/>
    </source>
</evidence>
<dbReference type="InterPro" id="IPR016036">
    <property type="entry name" value="Malonyl_transacylase_ACP-bd"/>
</dbReference>
<dbReference type="PROSITE" id="PS52004">
    <property type="entry name" value="KS3_2"/>
    <property type="match status" value="1"/>
</dbReference>
<dbReference type="GO" id="GO:0004315">
    <property type="term" value="F:3-oxoacyl-[acyl-carrier-protein] synthase activity"/>
    <property type="evidence" value="ECO:0007669"/>
    <property type="project" value="InterPro"/>
</dbReference>
<dbReference type="InterPro" id="IPR020841">
    <property type="entry name" value="PKS_Beta-ketoAc_synthase_dom"/>
</dbReference>
<dbReference type="Pfam" id="PF08659">
    <property type="entry name" value="KR"/>
    <property type="match status" value="1"/>
</dbReference>
<dbReference type="FunFam" id="1.10.1200.10:FF:000007">
    <property type="entry name" value="Probable polyketide synthase pks17"/>
    <property type="match status" value="1"/>
</dbReference>
<dbReference type="InterPro" id="IPR020806">
    <property type="entry name" value="PKS_PP-bd"/>
</dbReference>
<dbReference type="SUPFAM" id="SSF51735">
    <property type="entry name" value="NAD(P)-binding Rossmann-fold domains"/>
    <property type="match status" value="2"/>
</dbReference>
<dbReference type="EMBL" id="JAAKZZ010000070">
    <property type="protein sequence ID" value="NGO68670.1"/>
    <property type="molecule type" value="Genomic_DNA"/>
</dbReference>
<dbReference type="SUPFAM" id="SSF52151">
    <property type="entry name" value="FabD/lysophospholipase-like"/>
    <property type="match status" value="1"/>
</dbReference>
<dbReference type="Pfam" id="PF00550">
    <property type="entry name" value="PP-binding"/>
    <property type="match status" value="1"/>
</dbReference>
<dbReference type="SUPFAM" id="SSF55048">
    <property type="entry name" value="Probable ACP-binding domain of malonyl-CoA ACP transacylase"/>
    <property type="match status" value="1"/>
</dbReference>
<dbReference type="CDD" id="cd00833">
    <property type="entry name" value="PKS"/>
    <property type="match status" value="1"/>
</dbReference>
<evidence type="ECO:0000256" key="3">
    <source>
        <dbReference type="ARBA" id="ARBA00022679"/>
    </source>
</evidence>
<dbReference type="Proteomes" id="UP000477722">
    <property type="component" value="Unassembled WGS sequence"/>
</dbReference>
<feature type="domain" description="Ketosynthase family 3 (KS3)" evidence="9">
    <location>
        <begin position="33"/>
        <end position="453"/>
    </location>
</feature>
<dbReference type="InterPro" id="IPR016035">
    <property type="entry name" value="Acyl_Trfase/lysoPLipase"/>
</dbReference>
<feature type="compositionally biased region" description="Low complexity" evidence="7">
    <location>
        <begin position="462"/>
        <end position="475"/>
    </location>
</feature>
<dbReference type="InterPro" id="IPR057326">
    <property type="entry name" value="KR_dom"/>
</dbReference>
<evidence type="ECO:0000256" key="2">
    <source>
        <dbReference type="ARBA" id="ARBA00022553"/>
    </source>
</evidence>
<dbReference type="SMART" id="SM01294">
    <property type="entry name" value="PKS_PP_betabranch"/>
    <property type="match status" value="1"/>
</dbReference>
<dbReference type="PANTHER" id="PTHR43775">
    <property type="entry name" value="FATTY ACID SYNTHASE"/>
    <property type="match status" value="1"/>
</dbReference>
<gene>
    <name evidence="10" type="ORF">G5C65_09940</name>
</gene>
<dbReference type="PROSITE" id="PS00012">
    <property type="entry name" value="PHOSPHOPANTETHEINE"/>
    <property type="match status" value="1"/>
</dbReference>
<dbReference type="GO" id="GO:0004312">
    <property type="term" value="F:fatty acid synthase activity"/>
    <property type="evidence" value="ECO:0007669"/>
    <property type="project" value="TreeGrafter"/>
</dbReference>
<accession>A0A6G4WVL8</accession>
<dbReference type="PROSITE" id="PS50075">
    <property type="entry name" value="CARRIER"/>
    <property type="match status" value="1"/>
</dbReference>
<dbReference type="Gene3D" id="3.40.366.10">
    <property type="entry name" value="Malonyl-Coenzyme A Acyl Carrier Protein, domain 2"/>
    <property type="match status" value="1"/>
</dbReference>
<evidence type="ECO:0000313" key="11">
    <source>
        <dbReference type="Proteomes" id="UP000477722"/>
    </source>
</evidence>
<evidence type="ECO:0000256" key="7">
    <source>
        <dbReference type="SAM" id="MobiDB-lite"/>
    </source>
</evidence>
<dbReference type="InterPro" id="IPR013968">
    <property type="entry name" value="PKS_KR"/>
</dbReference>
<organism evidence="10 11">
    <name type="scientific">Streptomyces boncukensis</name>
    <dbReference type="NCBI Taxonomy" id="2711219"/>
    <lineage>
        <taxon>Bacteria</taxon>
        <taxon>Bacillati</taxon>
        <taxon>Actinomycetota</taxon>
        <taxon>Actinomycetes</taxon>
        <taxon>Kitasatosporales</taxon>
        <taxon>Streptomycetaceae</taxon>
        <taxon>Streptomyces</taxon>
    </lineage>
</organism>
<dbReference type="Gene3D" id="3.30.70.3290">
    <property type="match status" value="1"/>
</dbReference>
<dbReference type="InterPro" id="IPR036736">
    <property type="entry name" value="ACP-like_sf"/>
</dbReference>
<proteinExistence type="predicted"/>
<evidence type="ECO:0000256" key="4">
    <source>
        <dbReference type="ARBA" id="ARBA00023194"/>
    </source>
</evidence>
<dbReference type="Pfam" id="PF16197">
    <property type="entry name" value="KAsynt_C_assoc"/>
    <property type="match status" value="1"/>
</dbReference>
<dbReference type="InterPro" id="IPR014030">
    <property type="entry name" value="Ketoacyl_synth_N"/>
</dbReference>
<sequence length="1554" mass="161943">MANEEELLRYLRQATIDLRDARQDLRELDERTREPVAIIGMACRYPGGVDSPDDLWRLLDGRGDGISLFPADRGWDLGRLAADRPRQAGFLHDAGRFDAEFFGISPREALVMDPQQRHLLETSWEAMESAGVDPGTLHGSRTGVYVGQMYHDYLVGAAEVPEGSEAYLATGTAGSAASGRVAYSFGLEGPAVTVDTACSSSLVALHLACQALRAGECDLSLAGGVTVMATPEVFGAFSVAQGLAPDGRCKSFAAAADGMGWSEGVGMLLVERLSDARRNGHRILAVVRGSAVNQDGASSGPTAPNGPSQQRVIRQALESARLTPADVDAVEAHGTGTRLGDPIEAQALLATYGQQRGDRGPLWLGSIKSNLAHTQAAAGVAGVIKMVMALRHGMLPATLHVDEPTPQVDWSAGEVALLTEARPWPRRDADRPRRAAVSSFGISGTNAHVIIEQPPEAEPADTEPAGTSSADSSSTAPVRVPWVVSAKSEAALRAQVERLRSFVAERPGLDAVDVGWSLATTRAGLEHRAVLAGDEVLATGAVGGGRLAFLFTGQGAQRAGMGLGLYEQFPVFAEAFDAVCARLDGRLERPLRAVLADGTGLEDTLWAQTALFALEVALYRLAESWGLVPDVLLGHSLGEITAAHVSGILDLDDACTLVAERGRLMQALPSGGGMLAVQATEADVADSGLDIAAVNGPGSVVLSGDLEAVERVAAECAARGRRVNVLTVSHAFHSVLMEPMLEEFASVLAGLTFHPAQIPIVSNLTGAVAEPGSMQEPAYWLRQIRRTVRFADGVTALGAMGVTACLELGPDGVLSGMAQEAAPDAVFAPVLRKDRDEADTAVAAVGRLWAAGVGVDWSKVFAGWGGRTVDLPTYAFQHQRYWPEPSTGSVADSWRYTVDWKPAASVPAAATLSGTWLALVPSGVKHPEVATRSVRALADAGAHVITVPADGPGLGERVAKALAEGGEPTGVLSFAGLTSGTGPDGPLPPPSVTTMLAAVEALRQNGVQVPVWWLTSGGVAVTDGEPVDADQAQAWGLGRVAGLELPGLWGGLIDVGDDAAADRLVETLASGVEDQVALRRTGTFVRRLTRAGGVPAGEWRGRGTVLITGGTGGLGGEVARWLARCGVERLVLVSRRGPAAPGADRLVSELENAGAVVSVLAGHIEDRDFVRSVVDRYPLSGVVHAAGAGDPTPLATSGPEDFARVMAAKVGGARRLDEALGDTPLDFFVMFSSIAGVWGSGGQGAYAAANAYLDALAANRRGRGAVATSVSWGPWAGEGMAGGAEASEYLLRRGLRAMAPESAVRGLGRALLAGDGCVTVADVDWAAFLPAFSASRERPLIHDIPEVVRLTATAAAPDGALTDRLRDRLAALARDEREAALVGVVQEHAAAVLGYPSPDAVAADKAFRDLGFDSLTAVELRNRLAAATGLGLPATLLFDYPSARAVAGHLRDGIFPDSGEEIGEEIDEEIDAERAATIRRALRRIPLSRLADAGLIAPLMRLAADDRPGDGTGPAPEPDPGPDIQDSIDSMDGESLLRLALGDAESDEQTDRGA</sequence>
<dbReference type="InterPro" id="IPR009081">
    <property type="entry name" value="PP-bd_ACP"/>
</dbReference>
<feature type="region of interest" description="Disordered" evidence="7">
    <location>
        <begin position="456"/>
        <end position="475"/>
    </location>
</feature>
<protein>
    <submittedName>
        <fullName evidence="10">SDR family NAD(P)-dependent oxidoreductase</fullName>
    </submittedName>
</protein>
<dbReference type="InterPro" id="IPR036291">
    <property type="entry name" value="NAD(P)-bd_dom_sf"/>
</dbReference>
<dbReference type="SMART" id="SM00822">
    <property type="entry name" value="PKS_KR"/>
    <property type="match status" value="1"/>
</dbReference>
<dbReference type="GO" id="GO:0006633">
    <property type="term" value="P:fatty acid biosynthetic process"/>
    <property type="evidence" value="ECO:0007669"/>
    <property type="project" value="InterPro"/>
</dbReference>
<dbReference type="InterPro" id="IPR001227">
    <property type="entry name" value="Ac_transferase_dom_sf"/>
</dbReference>